<keyword evidence="5 10" id="KW-0566">Pantothenate biosynthesis</keyword>
<evidence type="ECO:0000256" key="10">
    <source>
        <dbReference type="RuleBase" id="RU362068"/>
    </source>
</evidence>
<dbReference type="Pfam" id="PF08546">
    <property type="entry name" value="ApbA_C"/>
    <property type="match status" value="1"/>
</dbReference>
<dbReference type="Gene3D" id="1.10.1040.10">
    <property type="entry name" value="N-(1-d-carboxylethyl)-l-norvaline Dehydrogenase, domain 2"/>
    <property type="match status" value="1"/>
</dbReference>
<dbReference type="PANTHER" id="PTHR21708:SF26">
    <property type="entry name" value="2-DEHYDROPANTOATE 2-REDUCTASE"/>
    <property type="match status" value="1"/>
</dbReference>
<evidence type="ECO:0000313" key="14">
    <source>
        <dbReference type="Proteomes" id="UP000538931"/>
    </source>
</evidence>
<dbReference type="SUPFAM" id="SSF48179">
    <property type="entry name" value="6-phosphogluconate dehydrogenase C-terminal domain-like"/>
    <property type="match status" value="1"/>
</dbReference>
<evidence type="ECO:0000256" key="1">
    <source>
        <dbReference type="ARBA" id="ARBA00004994"/>
    </source>
</evidence>
<dbReference type="Gene3D" id="3.40.50.720">
    <property type="entry name" value="NAD(P)-binding Rossmann-like Domain"/>
    <property type="match status" value="1"/>
</dbReference>
<comment type="catalytic activity">
    <reaction evidence="9 10">
        <text>(R)-pantoate + NADP(+) = 2-dehydropantoate + NADPH + H(+)</text>
        <dbReference type="Rhea" id="RHEA:16233"/>
        <dbReference type="ChEBI" id="CHEBI:11561"/>
        <dbReference type="ChEBI" id="CHEBI:15378"/>
        <dbReference type="ChEBI" id="CHEBI:15980"/>
        <dbReference type="ChEBI" id="CHEBI:57783"/>
        <dbReference type="ChEBI" id="CHEBI:58349"/>
        <dbReference type="EC" id="1.1.1.169"/>
    </reaction>
</comment>
<evidence type="ECO:0000256" key="3">
    <source>
        <dbReference type="ARBA" id="ARBA00013014"/>
    </source>
</evidence>
<evidence type="ECO:0000256" key="8">
    <source>
        <dbReference type="ARBA" id="ARBA00032024"/>
    </source>
</evidence>
<dbReference type="EC" id="1.1.1.169" evidence="3 10"/>
<dbReference type="InterPro" id="IPR003710">
    <property type="entry name" value="ApbA"/>
</dbReference>
<comment type="function">
    <text evidence="10">Catalyzes the NADPH-dependent reduction of ketopantoate into pantoic acid.</text>
</comment>
<name>A0A7W1WX30_9GAMM</name>
<organism evidence="13 14">
    <name type="scientific">Marinobacterium marinum</name>
    <dbReference type="NCBI Taxonomy" id="2756129"/>
    <lineage>
        <taxon>Bacteria</taxon>
        <taxon>Pseudomonadati</taxon>
        <taxon>Pseudomonadota</taxon>
        <taxon>Gammaproteobacteria</taxon>
        <taxon>Oceanospirillales</taxon>
        <taxon>Oceanospirillaceae</taxon>
        <taxon>Marinobacterium</taxon>
    </lineage>
</organism>
<keyword evidence="7 10" id="KW-0560">Oxidoreductase</keyword>
<comment type="caution">
    <text evidence="13">The sequence shown here is derived from an EMBL/GenBank/DDBJ whole genome shotgun (WGS) entry which is preliminary data.</text>
</comment>
<evidence type="ECO:0000256" key="2">
    <source>
        <dbReference type="ARBA" id="ARBA00007870"/>
    </source>
</evidence>
<dbReference type="RefSeq" id="WP_181737868.1">
    <property type="nucleotide sequence ID" value="NZ_JACEMT010000040.1"/>
</dbReference>
<dbReference type="GO" id="GO:0015940">
    <property type="term" value="P:pantothenate biosynthetic process"/>
    <property type="evidence" value="ECO:0007669"/>
    <property type="project" value="UniProtKB-UniPathway"/>
</dbReference>
<evidence type="ECO:0000256" key="6">
    <source>
        <dbReference type="ARBA" id="ARBA00022857"/>
    </source>
</evidence>
<comment type="similarity">
    <text evidence="2 10">Belongs to the ketopantoate reductase family.</text>
</comment>
<reference evidence="13 14" key="1">
    <citation type="submission" date="2020-07" db="EMBL/GenBank/DDBJ databases">
        <title>Bacterium isolated from marien macroalgae.</title>
        <authorList>
            <person name="Zhu K."/>
            <person name="Lu D."/>
            <person name="Du Z."/>
        </authorList>
    </citation>
    <scope>NUCLEOTIDE SEQUENCE [LARGE SCALE GENOMIC DNA]</scope>
    <source>
        <strain evidence="13 14">3-1745</strain>
    </source>
</reference>
<dbReference type="InterPro" id="IPR051402">
    <property type="entry name" value="KPR-Related"/>
</dbReference>
<dbReference type="SUPFAM" id="SSF51735">
    <property type="entry name" value="NAD(P)-binding Rossmann-fold domains"/>
    <property type="match status" value="1"/>
</dbReference>
<dbReference type="InterPro" id="IPR008927">
    <property type="entry name" value="6-PGluconate_DH-like_C_sf"/>
</dbReference>
<evidence type="ECO:0000256" key="9">
    <source>
        <dbReference type="ARBA" id="ARBA00048793"/>
    </source>
</evidence>
<dbReference type="Proteomes" id="UP000538931">
    <property type="component" value="Unassembled WGS sequence"/>
</dbReference>
<protein>
    <recommendedName>
        <fullName evidence="4 10">2-dehydropantoate 2-reductase</fullName>
        <ecNumber evidence="3 10">1.1.1.169</ecNumber>
    </recommendedName>
    <alternativeName>
        <fullName evidence="8 10">Ketopantoate reductase</fullName>
    </alternativeName>
</protein>
<dbReference type="NCBIfam" id="TIGR00745">
    <property type="entry name" value="apbA_panE"/>
    <property type="match status" value="1"/>
</dbReference>
<proteinExistence type="inferred from homology"/>
<dbReference type="InterPro" id="IPR013328">
    <property type="entry name" value="6PGD_dom2"/>
</dbReference>
<evidence type="ECO:0000259" key="11">
    <source>
        <dbReference type="Pfam" id="PF02558"/>
    </source>
</evidence>
<evidence type="ECO:0000256" key="4">
    <source>
        <dbReference type="ARBA" id="ARBA00019465"/>
    </source>
</evidence>
<gene>
    <name evidence="13" type="ORF">H1S06_05035</name>
</gene>
<feature type="domain" description="Ketopantoate reductase N-terminal" evidence="11">
    <location>
        <begin position="4"/>
        <end position="157"/>
    </location>
</feature>
<dbReference type="PANTHER" id="PTHR21708">
    <property type="entry name" value="PROBABLE 2-DEHYDROPANTOATE 2-REDUCTASE"/>
    <property type="match status" value="1"/>
</dbReference>
<dbReference type="InterPro" id="IPR036291">
    <property type="entry name" value="NAD(P)-bd_dom_sf"/>
</dbReference>
<dbReference type="GO" id="GO:0008677">
    <property type="term" value="F:2-dehydropantoate 2-reductase activity"/>
    <property type="evidence" value="ECO:0007669"/>
    <property type="project" value="UniProtKB-EC"/>
</dbReference>
<dbReference type="InterPro" id="IPR013332">
    <property type="entry name" value="KPR_N"/>
</dbReference>
<evidence type="ECO:0000259" key="12">
    <source>
        <dbReference type="Pfam" id="PF08546"/>
    </source>
</evidence>
<keyword evidence="14" id="KW-1185">Reference proteome</keyword>
<evidence type="ECO:0000256" key="5">
    <source>
        <dbReference type="ARBA" id="ARBA00022655"/>
    </source>
</evidence>
<evidence type="ECO:0000313" key="13">
    <source>
        <dbReference type="EMBL" id="MBA4501724.1"/>
    </source>
</evidence>
<comment type="pathway">
    <text evidence="1 10">Cofactor biosynthesis; (R)-pantothenate biosynthesis; (R)-pantoate from 3-methyl-2-oxobutanoate: step 2/2.</text>
</comment>
<sequence length="325" mass="35312">MKFLIVGAGGIGCYYGARLLEAGHQVTFVARGAHLERMQRHGLKVVHEDLHFNRAVDAQAMTPLMQQHACAEYDLIMLALKSGATSDWLTLAADWLNRAETPVLSLQNGVDNEPMIAAALGNARTLGGLAVRIGGHIIAPGHIEAKGPAQIVMGHWPQQAESNTALEALAQTLNAAHIPARITPDIRYELWKKLLINNGVNPLSNGVNPLSALTGLDTRSLTADPVLGRTVYAMMQETAIAARADDVSLSEADIDDMFALISQFDAIKTSMLVDREKGRPLELDEISGAVIDRCQRQGCHATQTELIRCLLQLEVRPVQWRPLTA</sequence>
<accession>A0A7W1WX30</accession>
<dbReference type="AlphaFoldDB" id="A0A7W1WX30"/>
<feature type="domain" description="Ketopantoate reductase C-terminal" evidence="12">
    <location>
        <begin position="185"/>
        <end position="310"/>
    </location>
</feature>
<keyword evidence="6 10" id="KW-0521">NADP</keyword>
<dbReference type="GO" id="GO:0005737">
    <property type="term" value="C:cytoplasm"/>
    <property type="evidence" value="ECO:0007669"/>
    <property type="project" value="TreeGrafter"/>
</dbReference>
<evidence type="ECO:0000256" key="7">
    <source>
        <dbReference type="ARBA" id="ARBA00023002"/>
    </source>
</evidence>
<dbReference type="UniPathway" id="UPA00028">
    <property type="reaction ID" value="UER00004"/>
</dbReference>
<dbReference type="InterPro" id="IPR013752">
    <property type="entry name" value="KPA_reductase"/>
</dbReference>
<dbReference type="Pfam" id="PF02558">
    <property type="entry name" value="ApbA"/>
    <property type="match status" value="1"/>
</dbReference>
<dbReference type="EMBL" id="JACEMT010000040">
    <property type="protein sequence ID" value="MBA4501724.1"/>
    <property type="molecule type" value="Genomic_DNA"/>
</dbReference>